<dbReference type="AlphaFoldDB" id="A0A087UPN9"/>
<dbReference type="PANTHER" id="PTHR21261:SF15">
    <property type="entry name" value="BEATEN PATH IIIA, ISOFORM D-RELATED"/>
    <property type="match status" value="1"/>
</dbReference>
<gene>
    <name evidence="4" type="ORF">X975_04475</name>
</gene>
<evidence type="ECO:0000313" key="5">
    <source>
        <dbReference type="Proteomes" id="UP000054359"/>
    </source>
</evidence>
<dbReference type="OrthoDB" id="6415662at2759"/>
<evidence type="ECO:0000256" key="2">
    <source>
        <dbReference type="SAM" id="Phobius"/>
    </source>
</evidence>
<protein>
    <recommendedName>
        <fullName evidence="3">CD80-like immunoglobulin C2-set domain-containing protein</fullName>
    </recommendedName>
</protein>
<dbReference type="Pfam" id="PF08205">
    <property type="entry name" value="C2-set_2"/>
    <property type="match status" value="1"/>
</dbReference>
<feature type="transmembrane region" description="Helical" evidence="2">
    <location>
        <begin position="167"/>
        <end position="184"/>
    </location>
</feature>
<name>A0A087UPN9_STEMI</name>
<dbReference type="EMBL" id="KK120905">
    <property type="protein sequence ID" value="KFM79328.1"/>
    <property type="molecule type" value="Genomic_DNA"/>
</dbReference>
<keyword evidence="2" id="KW-0812">Transmembrane</keyword>
<evidence type="ECO:0000259" key="3">
    <source>
        <dbReference type="Pfam" id="PF08205"/>
    </source>
</evidence>
<keyword evidence="1" id="KW-1015">Disulfide bond</keyword>
<dbReference type="InterPro" id="IPR036179">
    <property type="entry name" value="Ig-like_dom_sf"/>
</dbReference>
<sequence length="187" mass="21491">MYSCAVISSEGRAEARKEMKVIVFPKKAPKITGNRKEYRIGDVLEVNCKSSHSRPAESLQWYINDHEIGKGYRTEYSTSVHKDGLVTASRSLRFVVKSEHFVNQTLKLECLGSLSNISYMSHDKLIREQFSTNGINESKENVAIAKQHKHQHRGAAKQTQISTNRCTVWYLHWFLLLTVMLLHLRIT</sequence>
<dbReference type="InterPro" id="IPR013783">
    <property type="entry name" value="Ig-like_fold"/>
</dbReference>
<feature type="domain" description="CD80-like immunoglobulin C2-set" evidence="3">
    <location>
        <begin position="41"/>
        <end position="100"/>
    </location>
</feature>
<dbReference type="STRING" id="407821.A0A087UPN9"/>
<dbReference type="PANTHER" id="PTHR21261">
    <property type="entry name" value="BEAT PROTEIN"/>
    <property type="match status" value="1"/>
</dbReference>
<accession>A0A087UPN9</accession>
<organism evidence="4 5">
    <name type="scientific">Stegodyphus mimosarum</name>
    <name type="common">African social velvet spider</name>
    <dbReference type="NCBI Taxonomy" id="407821"/>
    <lineage>
        <taxon>Eukaryota</taxon>
        <taxon>Metazoa</taxon>
        <taxon>Ecdysozoa</taxon>
        <taxon>Arthropoda</taxon>
        <taxon>Chelicerata</taxon>
        <taxon>Arachnida</taxon>
        <taxon>Araneae</taxon>
        <taxon>Araneomorphae</taxon>
        <taxon>Entelegynae</taxon>
        <taxon>Eresoidea</taxon>
        <taxon>Eresidae</taxon>
        <taxon>Stegodyphus</taxon>
    </lineage>
</organism>
<keyword evidence="2" id="KW-1133">Transmembrane helix</keyword>
<dbReference type="SUPFAM" id="SSF48726">
    <property type="entry name" value="Immunoglobulin"/>
    <property type="match status" value="1"/>
</dbReference>
<evidence type="ECO:0000256" key="1">
    <source>
        <dbReference type="ARBA" id="ARBA00023157"/>
    </source>
</evidence>
<keyword evidence="2" id="KW-0472">Membrane</keyword>
<keyword evidence="5" id="KW-1185">Reference proteome</keyword>
<proteinExistence type="predicted"/>
<dbReference type="Proteomes" id="UP000054359">
    <property type="component" value="Unassembled WGS sequence"/>
</dbReference>
<dbReference type="InterPro" id="IPR013162">
    <property type="entry name" value="CD80_C2-set"/>
</dbReference>
<feature type="non-terminal residue" evidence="4">
    <location>
        <position position="187"/>
    </location>
</feature>
<reference evidence="4 5" key="1">
    <citation type="submission" date="2013-11" db="EMBL/GenBank/DDBJ databases">
        <title>Genome sequencing of Stegodyphus mimosarum.</title>
        <authorList>
            <person name="Bechsgaard J."/>
        </authorList>
    </citation>
    <scope>NUCLEOTIDE SEQUENCE [LARGE SCALE GENOMIC DNA]</scope>
</reference>
<dbReference type="Gene3D" id="2.60.40.10">
    <property type="entry name" value="Immunoglobulins"/>
    <property type="match status" value="1"/>
</dbReference>
<evidence type="ECO:0000313" key="4">
    <source>
        <dbReference type="EMBL" id="KFM79328.1"/>
    </source>
</evidence>